<organism evidence="3 4">
    <name type="scientific">Candidatus Enterococcus wittei</name>
    <dbReference type="NCBI Taxonomy" id="1987383"/>
    <lineage>
        <taxon>Bacteria</taxon>
        <taxon>Bacillati</taxon>
        <taxon>Bacillota</taxon>
        <taxon>Bacilli</taxon>
        <taxon>Lactobacillales</taxon>
        <taxon>Enterococcaceae</taxon>
        <taxon>Enterococcus</taxon>
    </lineage>
</organism>
<dbReference type="GO" id="GO:0016020">
    <property type="term" value="C:membrane"/>
    <property type="evidence" value="ECO:0007669"/>
    <property type="project" value="InterPro"/>
</dbReference>
<keyword evidence="4" id="KW-1185">Reference proteome</keyword>
<comment type="caution">
    <text evidence="3">The sequence shown here is derived from an EMBL/GenBank/DDBJ whole genome shotgun (WGS) entry which is preliminary data.</text>
</comment>
<name>A0A242K045_9ENTE</name>
<protein>
    <recommendedName>
        <fullName evidence="2">Peptidase M26 N-terminal domain-containing protein</fullName>
    </recommendedName>
</protein>
<feature type="chain" id="PRO_5012082928" description="Peptidase M26 N-terminal domain-containing protein" evidence="1">
    <location>
        <begin position="21"/>
        <end position="2032"/>
    </location>
</feature>
<feature type="signal peptide" evidence="1">
    <location>
        <begin position="1"/>
        <end position="20"/>
    </location>
</feature>
<evidence type="ECO:0000259" key="2">
    <source>
        <dbReference type="Pfam" id="PF05342"/>
    </source>
</evidence>
<keyword evidence="1" id="KW-0732">Signal</keyword>
<proteinExistence type="predicted"/>
<evidence type="ECO:0000256" key="1">
    <source>
        <dbReference type="SAM" id="SignalP"/>
    </source>
</evidence>
<dbReference type="InterPro" id="IPR008006">
    <property type="entry name" value="Peptidase_M26_N_dom"/>
</dbReference>
<evidence type="ECO:0000313" key="4">
    <source>
        <dbReference type="Proteomes" id="UP000194933"/>
    </source>
</evidence>
<dbReference type="GO" id="GO:0008270">
    <property type="term" value="F:zinc ion binding"/>
    <property type="evidence" value="ECO:0007669"/>
    <property type="project" value="InterPro"/>
</dbReference>
<dbReference type="Pfam" id="PF05342">
    <property type="entry name" value="Peptidase_M26_N"/>
    <property type="match status" value="1"/>
</dbReference>
<evidence type="ECO:0000313" key="3">
    <source>
        <dbReference type="EMBL" id="OTP10933.1"/>
    </source>
</evidence>
<reference evidence="3 4" key="1">
    <citation type="submission" date="2017-05" db="EMBL/GenBank/DDBJ databases">
        <title>The Genome Sequence of Enterococcus sp. 10A9_DIV0425.</title>
        <authorList>
            <consortium name="The Broad Institute Genomics Platform"/>
            <consortium name="The Broad Institute Genomic Center for Infectious Diseases"/>
            <person name="Earl A."/>
            <person name="Manson A."/>
            <person name="Schwartman J."/>
            <person name="Gilmore M."/>
            <person name="Abouelleil A."/>
            <person name="Cao P."/>
            <person name="Chapman S."/>
            <person name="Cusick C."/>
            <person name="Shea T."/>
            <person name="Young S."/>
            <person name="Neafsey D."/>
            <person name="Nusbaum C."/>
            <person name="Birren B."/>
        </authorList>
    </citation>
    <scope>NUCLEOTIDE SEQUENCE [LARGE SCALE GENOMIC DNA]</scope>
    <source>
        <strain evidence="3 4">10A9_DIV0425</strain>
    </source>
</reference>
<sequence>MKKYLLAGCILLLFGTSAYAASTESVSTAIQSIFSKKEVRADSNDSLSTENLTLNEITTHKNGNDFTTLIEANYIDEQQVQNHQETIDVLAERLTDTDFHVVLSSFGNEQLGIIPEYDEHTGESFDRIRLSETYERLQKEGKSFFGAFFTAFPNATQEQIEEHFNELIFTATYLGNWYDVKIGEHSLWTAMYFYGGELTTEKQWSMEHLYTFAEELKANNYEALLSKNVRDTFNKTKVYSSFTGKVYSDLIEWFVEKETGSTDYSAWFYDYFNGIVKIDSVLTETDDVGIWNRSKSLKDNLPYLLTQKPGSNLTLIESYRLLMFVSGTDKENDILNAIRVIKNQEALFYRTYEDKEEVDNAIGQIILWAPNENLLDENNDYSRNLLLPSENFTSHGGSGAVGSYQFIGLQRNGYHPGTIAHELGHCMDRLLNAGSEFLTTYIDNVFSNPGVYVNMYADGEAVKFSKKFPINANVADIKDKNDLVTRTKNSEDLLYALDAVVADVVLEMPLSQQINYIKKVPIDVDSGLRTDTENQYTDADVEGASLTVAELEAMNLRSIDDLIAHGLVIMEPKDTQKDLLGNGGQGYGSPLTYASYFLANGKYLNHSHRIINTIIAEEGWEGFETFNNAHTGNWKEDGSVPSIYALRTALNDPTVTYRSLTQEKYHENREKLGKYGLKNLTYAELKKEFESNIDDFYASKQKLYNNHLALTNSFTEEAFGFNTSSRVNVGSYNELYDAVTANPKAEISILQDFTVPSDAKTMDTFEGVLRGNGHTISNGKIKLFSGLNNATIDSLVLKDFMIEDQETHTGILAGQAENSSIQDVHGVNSTVSIKQGVQMVAGGIVGESINNSITRSSSQENTISGRFAGGIVGYGEKTNINNSYVKGGLVSGNGSSGLRIGGFAGGFVTGNLNNLYTSATVKNGRGFIGSTYYPYTISITEANALAIGNVDEGQLKFMTEDKNSKTYQNNYELDSATGLSSTSMEQLDVNEVTEETLKEKAFYNEQLGLDTTAIWNAEKVQQGELPYLRNSDPRNVEGVQDPLLFEWVQSIDDQATNIEGKVSEQSIITVYDEEQEIAKKETETDGHFSIPIEQLIGKHHVKLVAETEERQKEFYMEVKGSSPQLTIKEDLTIPVGEYGFKPETFIESVTDRYGEENLSYDIDTSNLNFGLPGKYEVMVTATNPIGMSSTVNVPVTINDYNSIVLRAYFTQERLRLALQTSDHSIRLVANSAIESALDSGAGKYLDISLYDQAGKVKKQLSLNAEDKPNQLLAPFDKTPYEQGDFLKISYTQQSNKFQFYQKGEIELPFAASGKEQLFIIQNDELVRITDDLVTTKDLAVEVGSPIESEDFVTTINEGLKNVDVSYTLKNTFNPGKTGEQKNTLSVSAGELFTKELPVKLTYEYDNNLSIRAYSQQERFILGLDESSQAIRFVTDTSLDTVLDSGTGEYLTITVIDKEGQQKYQMKANAEDRPSQLIASLAGKTYADGDRITVVHRSRQKIGLYVDGQLELDYANSQTTEEFVIKNNQLIIRNESQEPLVFEKLDPIDDRSTSIEGKMNTQSMITVYDEEKQIAKAETETDGQFAIPIEPLEGKHQVKLVAQAGDQQEETTFEVKGTAPDLTIKQDLSIHVGEYDLKPETFIESVTDRYGEENLTYDIDATKLNLGLPGKYEVSVTATNPIGMTSSVNVPITIKDYNSIVFRGEGTEERLRVGLQTSNQVIRLVANTDITTVMASGSGKYLEISLYDQNGNLKKQTSINAEDQPEQLVRQFDATPYEQGDSLKVSYVQQENKLQFYQGGKVILPFDSSGKEQLFAIQQDEIDQDSDDGTQDIYKRPIVDIPVKGTLGNNIDPEIPGPTFPVNPDYMISVSVPNSVSFAAVNDENIISGTHTIKNNSSLPVRVEVTGYQGKAPEDFETIEELYIDGPGLMTDGGNEAHIPVTDENGLETSVTGGLMELSAGSTTPTDPEANTTLENNGWIASSSFEFSGKVDSTVLVAPATVKHELTLKFTPLAPNGSDMPVDGDGNVIIPQP</sequence>
<feature type="domain" description="Peptidase M26 N-terminal" evidence="2">
    <location>
        <begin position="731"/>
        <end position="825"/>
    </location>
</feature>
<gene>
    <name evidence="3" type="ORF">A5844_001067</name>
</gene>
<dbReference type="EMBL" id="NGMO01000002">
    <property type="protein sequence ID" value="OTP10933.1"/>
    <property type="molecule type" value="Genomic_DNA"/>
</dbReference>
<dbReference type="Proteomes" id="UP000194933">
    <property type="component" value="Unassembled WGS sequence"/>
</dbReference>
<dbReference type="RefSeq" id="WP_086284246.1">
    <property type="nucleotide sequence ID" value="NZ_NGMO01000002.1"/>
</dbReference>
<accession>A0A242K045</accession>
<dbReference type="STRING" id="1987383.A5844_001067"/>
<dbReference type="GO" id="GO:0004222">
    <property type="term" value="F:metalloendopeptidase activity"/>
    <property type="evidence" value="ECO:0007669"/>
    <property type="project" value="InterPro"/>
</dbReference>